<name>A0A7L4G3T5_9COLU</name>
<evidence type="ECO:0000259" key="5">
    <source>
        <dbReference type="SMART" id="SM00406"/>
    </source>
</evidence>
<dbReference type="OrthoDB" id="8959642at2759"/>
<feature type="domain" description="Immunoglobulin" evidence="6">
    <location>
        <begin position="133"/>
        <end position="243"/>
    </location>
</feature>
<feature type="non-terminal residue" evidence="7">
    <location>
        <position position="1"/>
    </location>
</feature>
<dbReference type="AlphaFoldDB" id="A0A7L4G3T5"/>
<dbReference type="SUPFAM" id="SSF48726">
    <property type="entry name" value="Immunoglobulin"/>
    <property type="match status" value="2"/>
</dbReference>
<evidence type="ECO:0000313" key="7">
    <source>
        <dbReference type="EMBL" id="NXW93746.1"/>
    </source>
</evidence>
<dbReference type="SMART" id="SM00409">
    <property type="entry name" value="IG"/>
    <property type="match status" value="2"/>
</dbReference>
<keyword evidence="1" id="KW-0732">Signal</keyword>
<dbReference type="InterPro" id="IPR036179">
    <property type="entry name" value="Ig-like_dom_sf"/>
</dbReference>
<dbReference type="GO" id="GO:0038023">
    <property type="term" value="F:signaling receptor activity"/>
    <property type="evidence" value="ECO:0007669"/>
    <property type="project" value="TreeGrafter"/>
</dbReference>
<evidence type="ECO:0000256" key="2">
    <source>
        <dbReference type="ARBA" id="ARBA00023157"/>
    </source>
</evidence>
<evidence type="ECO:0000256" key="3">
    <source>
        <dbReference type="ARBA" id="ARBA00023319"/>
    </source>
</evidence>
<dbReference type="InterPro" id="IPR003599">
    <property type="entry name" value="Ig_sub"/>
</dbReference>
<protein>
    <submittedName>
        <fullName evidence="7">TREM1 protein</fullName>
    </submittedName>
</protein>
<organism evidence="7 8">
    <name type="scientific">Pampusana beccarii</name>
    <name type="common">Western bronze ground-dove</name>
    <dbReference type="NCBI Taxonomy" id="2953425"/>
    <lineage>
        <taxon>Eukaryota</taxon>
        <taxon>Metazoa</taxon>
        <taxon>Chordata</taxon>
        <taxon>Craniata</taxon>
        <taxon>Vertebrata</taxon>
        <taxon>Euteleostomi</taxon>
        <taxon>Archelosauria</taxon>
        <taxon>Archosauria</taxon>
        <taxon>Dinosauria</taxon>
        <taxon>Saurischia</taxon>
        <taxon>Theropoda</taxon>
        <taxon>Coelurosauria</taxon>
        <taxon>Aves</taxon>
        <taxon>Neognathae</taxon>
        <taxon>Neoaves</taxon>
        <taxon>Columbimorphae</taxon>
        <taxon>Columbiformes</taxon>
        <taxon>Columbidae</taxon>
        <taxon>Pampusana</taxon>
    </lineage>
</organism>
<feature type="region of interest" description="Disordered" evidence="4">
    <location>
        <begin position="304"/>
        <end position="324"/>
    </location>
</feature>
<keyword evidence="2" id="KW-1015">Disulfide bond</keyword>
<evidence type="ECO:0000313" key="8">
    <source>
        <dbReference type="Proteomes" id="UP000541332"/>
    </source>
</evidence>
<dbReference type="Gene3D" id="2.60.40.10">
    <property type="entry name" value="Immunoglobulins"/>
    <property type="match status" value="2"/>
</dbReference>
<keyword evidence="8" id="KW-1185">Reference proteome</keyword>
<keyword evidence="3" id="KW-0393">Immunoglobulin domain</keyword>
<evidence type="ECO:0000256" key="4">
    <source>
        <dbReference type="SAM" id="MobiDB-lite"/>
    </source>
</evidence>
<dbReference type="SMART" id="SM00406">
    <property type="entry name" value="IGv"/>
    <property type="match status" value="2"/>
</dbReference>
<evidence type="ECO:0000256" key="1">
    <source>
        <dbReference type="ARBA" id="ARBA00022729"/>
    </source>
</evidence>
<accession>A0A7L4G3T5</accession>
<feature type="non-terminal residue" evidence="7">
    <location>
        <position position="371"/>
    </location>
</feature>
<dbReference type="InterPro" id="IPR052314">
    <property type="entry name" value="Immune_rcpt_domain"/>
</dbReference>
<dbReference type="Pfam" id="PF07686">
    <property type="entry name" value="V-set"/>
    <property type="match status" value="2"/>
</dbReference>
<dbReference type="Proteomes" id="UP000541332">
    <property type="component" value="Unassembled WGS sequence"/>
</dbReference>
<dbReference type="InterPro" id="IPR013106">
    <property type="entry name" value="Ig_V-set"/>
</dbReference>
<dbReference type="InterPro" id="IPR013783">
    <property type="entry name" value="Ig-like_fold"/>
</dbReference>
<dbReference type="EMBL" id="VWYH01009696">
    <property type="protein sequence ID" value="NXW93746.1"/>
    <property type="molecule type" value="Genomic_DNA"/>
</dbReference>
<feature type="domain" description="Immunoglobulin V-set" evidence="5">
    <location>
        <begin position="142"/>
        <end position="226"/>
    </location>
</feature>
<dbReference type="PANTHER" id="PTHR16423:SF6">
    <property type="entry name" value="TRIGGERING RECEPTOR EXPRESSED ON MYELOID CELLS 2-RELATED"/>
    <property type="match status" value="1"/>
</dbReference>
<gene>
    <name evidence="7" type="primary">Trem1</name>
    <name evidence="7" type="ORF">ALOBEC_R15878</name>
</gene>
<evidence type="ECO:0000259" key="6">
    <source>
        <dbReference type="SMART" id="SM00409"/>
    </source>
</evidence>
<dbReference type="GO" id="GO:0009986">
    <property type="term" value="C:cell surface"/>
    <property type="evidence" value="ECO:0007669"/>
    <property type="project" value="TreeGrafter"/>
</dbReference>
<comment type="caution">
    <text evidence="7">The sequence shown here is derived from an EMBL/GenBank/DDBJ whole genome shotgun (WGS) entry which is preliminary data.</text>
</comment>
<proteinExistence type="predicted"/>
<feature type="domain" description="Immunoglobulin V-set" evidence="5">
    <location>
        <begin position="35"/>
        <end position="113"/>
    </location>
</feature>
<feature type="domain" description="Immunoglobulin" evidence="6">
    <location>
        <begin position="25"/>
        <end position="132"/>
    </location>
</feature>
<dbReference type="PANTHER" id="PTHR16423">
    <property type="entry name" value="TREM-LIKE TRANSCRIPT PROTEIN"/>
    <property type="match status" value="1"/>
</dbReference>
<reference evidence="7 8" key="1">
    <citation type="submission" date="2020-02" db="EMBL/GenBank/DDBJ databases">
        <title>Bird 10,000 Genomes (B10K) Project - Family phase.</title>
        <authorList>
            <person name="Zhang G."/>
        </authorList>
    </citation>
    <scope>NUCLEOTIDE SEQUENCE [LARGE SCALE GENOMIC DNA]</scope>
    <source>
        <strain evidence="7">B10K-DU-006-06</strain>
    </source>
</reference>
<sequence length="371" mass="42651">REARDQLPSPSPHLIFTGLQAQTPVLKERQPERSTLYVQCPYTPHTNYQEPKAWCHLRNGQWEPLVETTYSTRCTKQATKGKVRIEDNCTNRIMTITITNLQVEDSGTYSCAYYSYYSYGYVLLKTISLTVFKELYKQELDSVSVQCPYGTAVDGIPVHSTDIKAWCRLDRTWCNILGRTDNPSTQNHMKAQQGRVSIQDDTEKRTVTITMQKLQARDTGVYQCVLYTHTHLIPIREVKLSVSKREYLLAAKCRCWRISAPPPLLVLPPVLRHRMLGIPWTSVLLTPLVLVHSKGTRQAEDIYDKPEDTAQLDSTDRMESPQDDSKDLKYVTLNFKSRLSLEDPLYCNVEPSQAHRKPKDEYVEYATIALK</sequence>